<keyword evidence="1" id="KW-1133">Transmembrane helix</keyword>
<feature type="transmembrane region" description="Helical" evidence="1">
    <location>
        <begin position="95"/>
        <end position="121"/>
    </location>
</feature>
<protein>
    <submittedName>
        <fullName evidence="2">Uncharacterized protein</fullName>
    </submittedName>
</protein>
<evidence type="ECO:0000256" key="1">
    <source>
        <dbReference type="SAM" id="Phobius"/>
    </source>
</evidence>
<proteinExistence type="predicted"/>
<evidence type="ECO:0000313" key="3">
    <source>
        <dbReference type="Proteomes" id="UP000779508"/>
    </source>
</evidence>
<feature type="transmembrane region" description="Helical" evidence="1">
    <location>
        <begin position="64"/>
        <end position="83"/>
    </location>
</feature>
<evidence type="ECO:0000313" key="2">
    <source>
        <dbReference type="EMBL" id="MBU5677491.1"/>
    </source>
</evidence>
<keyword evidence="1" id="KW-0812">Transmembrane</keyword>
<keyword evidence="1" id="KW-0472">Membrane</keyword>
<accession>A0ABS6G7W4</accession>
<comment type="caution">
    <text evidence="2">The sequence shown here is derived from an EMBL/GenBank/DDBJ whole genome shotgun (WGS) entry which is preliminary data.</text>
</comment>
<feature type="transmembrane region" description="Helical" evidence="1">
    <location>
        <begin position="150"/>
        <end position="183"/>
    </location>
</feature>
<reference evidence="2 3" key="1">
    <citation type="submission" date="2021-06" db="EMBL/GenBank/DDBJ databases">
        <authorList>
            <person name="Sun Q."/>
            <person name="Li D."/>
        </authorList>
    </citation>
    <scope>NUCLEOTIDE SEQUENCE [LARGE SCALE GENOMIC DNA]</scope>
    <source>
        <strain evidence="2 3">MSJ-5</strain>
    </source>
</reference>
<dbReference type="RefSeq" id="WP_216418269.1">
    <property type="nucleotide sequence ID" value="NZ_JAHLQK010000005.1"/>
</dbReference>
<name>A0ABS6G7W4_9FIRM</name>
<feature type="transmembrane region" description="Helical" evidence="1">
    <location>
        <begin position="5"/>
        <end position="22"/>
    </location>
</feature>
<keyword evidence="3" id="KW-1185">Reference proteome</keyword>
<dbReference type="EMBL" id="JAHLQK010000005">
    <property type="protein sequence ID" value="MBU5677491.1"/>
    <property type="molecule type" value="Genomic_DNA"/>
</dbReference>
<sequence length="186" mass="21627">MWVEICRRILALFLIGIVIKLLDNEVDEDSRNEYTIGILNEIEQYKFPYSLIILTFAMLLDKEYSFGLFSSAYMIGMFNFINRKLPLKIKSYQEIIILIIINLISISHKVFIHSFVIIILIQMLDDLLDIKYDSAYGYFNFANKYGIGEVLIISVILITASLMISSVNTVLILSTWFFINYLYSRG</sequence>
<gene>
    <name evidence="2" type="ORF">KQI88_13795</name>
</gene>
<organism evidence="2 3">
    <name type="scientific">Alkaliphilus flagellatus</name>
    <dbReference type="NCBI Taxonomy" id="2841507"/>
    <lineage>
        <taxon>Bacteria</taxon>
        <taxon>Bacillati</taxon>
        <taxon>Bacillota</taxon>
        <taxon>Clostridia</taxon>
        <taxon>Peptostreptococcales</taxon>
        <taxon>Natronincolaceae</taxon>
        <taxon>Alkaliphilus</taxon>
    </lineage>
</organism>
<dbReference type="Proteomes" id="UP000779508">
    <property type="component" value="Unassembled WGS sequence"/>
</dbReference>